<dbReference type="EMBL" id="CP003753">
    <property type="protein sequence ID" value="AFQ19591.1"/>
    <property type="molecule type" value="Genomic_DNA"/>
</dbReference>
<geneLocation type="plasmid" evidence="1 2">
    <name>p01</name>
</geneLocation>
<evidence type="ECO:0000313" key="1">
    <source>
        <dbReference type="EMBL" id="AFQ19591.1"/>
    </source>
</evidence>
<sequence>MIYVIGFIVISVVAIRLNMKYYKLKGDPKDFVKRLNR</sequence>
<protein>
    <submittedName>
        <fullName evidence="1">Uncharacterized protein</fullName>
    </submittedName>
</protein>
<proteinExistence type="predicted"/>
<organism evidence="1 2">
    <name type="scientific">Bacillus thuringiensis HD-771</name>
    <dbReference type="NCBI Taxonomy" id="1218175"/>
    <lineage>
        <taxon>Bacteria</taxon>
        <taxon>Bacillati</taxon>
        <taxon>Bacillota</taxon>
        <taxon>Bacilli</taxon>
        <taxon>Bacillales</taxon>
        <taxon>Bacillaceae</taxon>
        <taxon>Bacillus</taxon>
        <taxon>Bacillus cereus group</taxon>
    </lineage>
</organism>
<gene>
    <name evidence="1" type="ORF">BTG_31273</name>
</gene>
<dbReference type="Proteomes" id="UP000005259">
    <property type="component" value="Plasmid p01"/>
</dbReference>
<name>A0A9W3JGN6_BACTU</name>
<reference evidence="1 2" key="1">
    <citation type="submission" date="2012-08" db="EMBL/GenBank/DDBJ databases">
        <authorList>
            <person name="Doggett N."/>
            <person name="Teshima H."/>
            <person name="Bruce D."/>
            <person name="Detter J.C."/>
            <person name="Johnson S.L."/>
            <person name="Han C."/>
        </authorList>
    </citation>
    <scope>NUCLEOTIDE SEQUENCE [LARGE SCALE GENOMIC DNA]</scope>
    <source>
        <strain evidence="1 2">HD-771</strain>
        <plasmid evidence="1 2">p01</plasmid>
    </source>
</reference>
<dbReference type="AlphaFoldDB" id="A0A9W3JGN6"/>
<keyword evidence="1" id="KW-0614">Plasmid</keyword>
<evidence type="ECO:0000313" key="2">
    <source>
        <dbReference type="Proteomes" id="UP000005259"/>
    </source>
</evidence>
<dbReference type="KEGG" id="bti:BTG_31273"/>
<accession>A0A9W3JGN6</accession>